<evidence type="ECO:0000313" key="1">
    <source>
        <dbReference type="EMBL" id="QVJ03480.1"/>
    </source>
</evidence>
<evidence type="ECO:0000313" key="2">
    <source>
        <dbReference type="Proteomes" id="UP000682416"/>
    </source>
</evidence>
<proteinExistence type="predicted"/>
<gene>
    <name evidence="1" type="ORF">KGD82_27740</name>
</gene>
<accession>A0A975LD70</accession>
<keyword evidence="1" id="KW-0614">Plasmid</keyword>
<dbReference type="AlphaFoldDB" id="A0A975LD70"/>
<protein>
    <submittedName>
        <fullName evidence="1">Uncharacterized protein</fullName>
    </submittedName>
</protein>
<name>A0A975LD70_9ACTN</name>
<keyword evidence="2" id="KW-1185">Reference proteome</keyword>
<organism evidence="1 2">
    <name type="scientific">Nocardiopsis eucommiae</name>
    <dbReference type="NCBI Taxonomy" id="2831970"/>
    <lineage>
        <taxon>Bacteria</taxon>
        <taxon>Bacillati</taxon>
        <taxon>Actinomycetota</taxon>
        <taxon>Actinomycetes</taxon>
        <taxon>Streptosporangiales</taxon>
        <taxon>Nocardiopsidaceae</taxon>
        <taxon>Nocardiopsis</taxon>
    </lineage>
</organism>
<dbReference type="Proteomes" id="UP000682416">
    <property type="component" value="Plasmid unnamed2"/>
</dbReference>
<reference evidence="1" key="1">
    <citation type="submission" date="2021-05" db="EMBL/GenBank/DDBJ databases">
        <authorList>
            <person name="Kaiqin L."/>
            <person name="Jian G."/>
        </authorList>
    </citation>
    <scope>NUCLEOTIDE SEQUENCE</scope>
    <source>
        <strain evidence="1">HDS5</strain>
        <plasmid evidence="1">unnamed2</plasmid>
    </source>
</reference>
<dbReference type="EMBL" id="CP074403">
    <property type="protein sequence ID" value="QVJ03480.1"/>
    <property type="molecule type" value="Genomic_DNA"/>
</dbReference>
<geneLocation type="plasmid" evidence="1 2">
    <name>unnamed2</name>
</geneLocation>
<dbReference type="KEGG" id="nec:KGD82_27740"/>
<sequence length="86" mass="9128">MDMDMQAFLEEVATQATAAPRRDAPADYLHQRALVLAAVLRAVAEGEHPADALEVMEEQLTKADQPEGAVIVSTPEWGGQLATAAA</sequence>